<sequence>MSKARENDKITVVDKKTGISSTITIHLWFLQMRFALQAFVRNNRRHPTGYLAITQNSCAKQKVHELKQYSTNLIHTIECSLGFAVTY</sequence>
<accession>A0A9Q3E423</accession>
<evidence type="ECO:0000313" key="2">
    <source>
        <dbReference type="Proteomes" id="UP000765509"/>
    </source>
</evidence>
<protein>
    <submittedName>
        <fullName evidence="1">Uncharacterized protein</fullName>
    </submittedName>
</protein>
<proteinExistence type="predicted"/>
<evidence type="ECO:0000313" key="1">
    <source>
        <dbReference type="EMBL" id="MBW0513513.1"/>
    </source>
</evidence>
<dbReference type="EMBL" id="AVOT02023473">
    <property type="protein sequence ID" value="MBW0513513.1"/>
    <property type="molecule type" value="Genomic_DNA"/>
</dbReference>
<dbReference type="AlphaFoldDB" id="A0A9Q3E423"/>
<gene>
    <name evidence="1" type="ORF">O181_053228</name>
</gene>
<name>A0A9Q3E423_9BASI</name>
<organism evidence="1 2">
    <name type="scientific">Austropuccinia psidii MF-1</name>
    <dbReference type="NCBI Taxonomy" id="1389203"/>
    <lineage>
        <taxon>Eukaryota</taxon>
        <taxon>Fungi</taxon>
        <taxon>Dikarya</taxon>
        <taxon>Basidiomycota</taxon>
        <taxon>Pucciniomycotina</taxon>
        <taxon>Pucciniomycetes</taxon>
        <taxon>Pucciniales</taxon>
        <taxon>Sphaerophragmiaceae</taxon>
        <taxon>Austropuccinia</taxon>
    </lineage>
</organism>
<dbReference type="Proteomes" id="UP000765509">
    <property type="component" value="Unassembled WGS sequence"/>
</dbReference>
<reference evidence="1" key="1">
    <citation type="submission" date="2021-03" db="EMBL/GenBank/DDBJ databases">
        <title>Draft genome sequence of rust myrtle Austropuccinia psidii MF-1, a brazilian biotype.</title>
        <authorList>
            <person name="Quecine M.C."/>
            <person name="Pachon D.M.R."/>
            <person name="Bonatelli M.L."/>
            <person name="Correr F.H."/>
            <person name="Franceschini L.M."/>
            <person name="Leite T.F."/>
            <person name="Margarido G.R.A."/>
            <person name="Almeida C.A."/>
            <person name="Ferrarezi J.A."/>
            <person name="Labate C.A."/>
        </authorList>
    </citation>
    <scope>NUCLEOTIDE SEQUENCE</scope>
    <source>
        <strain evidence="1">MF-1</strain>
    </source>
</reference>
<comment type="caution">
    <text evidence="1">The sequence shown here is derived from an EMBL/GenBank/DDBJ whole genome shotgun (WGS) entry which is preliminary data.</text>
</comment>
<keyword evidence="2" id="KW-1185">Reference proteome</keyword>